<dbReference type="InterPro" id="IPR000727">
    <property type="entry name" value="T_SNARE_dom"/>
</dbReference>
<dbReference type="EMBL" id="JACBPP010000003">
    <property type="protein sequence ID" value="KAF8003230.1"/>
    <property type="molecule type" value="Genomic_DNA"/>
</dbReference>
<feature type="region of interest" description="Disordered" evidence="2">
    <location>
        <begin position="88"/>
        <end position="190"/>
    </location>
</feature>
<dbReference type="GO" id="GO:0019905">
    <property type="term" value="F:syntaxin binding"/>
    <property type="evidence" value="ECO:0007669"/>
    <property type="project" value="TreeGrafter"/>
</dbReference>
<protein>
    <recommendedName>
        <fullName evidence="3">t-SNARE coiled-coil homology domain-containing protein</fullName>
    </recommendedName>
</protein>
<keyword evidence="5" id="KW-1185">Reference proteome</keyword>
<reference evidence="4" key="1">
    <citation type="submission" date="2020-10" db="EMBL/GenBank/DDBJ databases">
        <title>The Whole-Genome Sequence of Metschnikowia persimmonesis, a Novel Endophytic Yeast Species Isolated from Medicinal Plant Diospyros kaki Thumb.</title>
        <authorList>
            <person name="Rahmat E."/>
            <person name="Kang Y."/>
        </authorList>
    </citation>
    <scope>NUCLEOTIDE SEQUENCE</scope>
    <source>
        <strain evidence="4">KIOM G15050</strain>
    </source>
</reference>
<comment type="caution">
    <text evidence="4">The sequence shown here is derived from an EMBL/GenBank/DDBJ whole genome shotgun (WGS) entry which is preliminary data.</text>
</comment>
<dbReference type="AlphaFoldDB" id="A0A8H7GT32"/>
<dbReference type="Gene3D" id="1.20.5.110">
    <property type="match status" value="2"/>
</dbReference>
<organism evidence="4 5">
    <name type="scientific">Metschnikowia pulcherrima</name>
    <dbReference type="NCBI Taxonomy" id="27326"/>
    <lineage>
        <taxon>Eukaryota</taxon>
        <taxon>Fungi</taxon>
        <taxon>Dikarya</taxon>
        <taxon>Ascomycota</taxon>
        <taxon>Saccharomycotina</taxon>
        <taxon>Pichiomycetes</taxon>
        <taxon>Metschnikowiaceae</taxon>
        <taxon>Metschnikowia</taxon>
    </lineage>
</organism>
<evidence type="ECO:0000313" key="4">
    <source>
        <dbReference type="EMBL" id="KAF8003230.1"/>
    </source>
</evidence>
<dbReference type="GO" id="GO:0031201">
    <property type="term" value="C:SNARE complex"/>
    <property type="evidence" value="ECO:0007669"/>
    <property type="project" value="TreeGrafter"/>
</dbReference>
<dbReference type="SMART" id="SM00397">
    <property type="entry name" value="t_SNARE"/>
    <property type="match status" value="2"/>
</dbReference>
<evidence type="ECO:0000259" key="3">
    <source>
        <dbReference type="PROSITE" id="PS50192"/>
    </source>
</evidence>
<dbReference type="PANTHER" id="PTHR19305">
    <property type="entry name" value="SYNAPTOSOMAL ASSOCIATED PROTEIN"/>
    <property type="match status" value="1"/>
</dbReference>
<dbReference type="SUPFAM" id="SSF58038">
    <property type="entry name" value="SNARE fusion complex"/>
    <property type="match status" value="2"/>
</dbReference>
<evidence type="ECO:0000256" key="2">
    <source>
        <dbReference type="SAM" id="MobiDB-lite"/>
    </source>
</evidence>
<dbReference type="GO" id="GO:0006906">
    <property type="term" value="P:vesicle fusion"/>
    <property type="evidence" value="ECO:0007669"/>
    <property type="project" value="TreeGrafter"/>
</dbReference>
<dbReference type="OrthoDB" id="18679at2759"/>
<dbReference type="Proteomes" id="UP000649328">
    <property type="component" value="Unassembled WGS sequence"/>
</dbReference>
<proteinExistence type="inferred from homology"/>
<comment type="similarity">
    <text evidence="1">Belongs to the SNAP-25 family.</text>
</comment>
<feature type="domain" description="T-SNARE coiled-coil homology" evidence="3">
    <location>
        <begin position="435"/>
        <end position="497"/>
    </location>
</feature>
<feature type="compositionally biased region" description="Polar residues" evidence="2">
    <location>
        <begin position="158"/>
        <end position="178"/>
    </location>
</feature>
<dbReference type="PROSITE" id="PS50192">
    <property type="entry name" value="T_SNARE"/>
    <property type="match status" value="1"/>
</dbReference>
<gene>
    <name evidence="4" type="ORF">HF325_002475</name>
</gene>
<evidence type="ECO:0000256" key="1">
    <source>
        <dbReference type="ARBA" id="ARBA00009480"/>
    </source>
</evidence>
<sequence length="498" mass="56219">MKRPVPATKQDVNDPMGFKKIFKKKEPSEGELVEDLQRLGVSTKTSSGRQEKFGAFKQYAHERQTQRPGLTPVNPYADVSGAMRNPYAESALTEKAEAGRSSLEGINGFSNADGGTQVESKTTSLRSEHNGFNPYASKEHRSSNAESKNRQGSKRSDSFNPYENARTQPSVKSTTNRWAENISRDSGGRDFSVAKVSSLSGSKREVADVELILDLNDIPSARPPVQARQPMRRQFSENVASVDLNELPDEDLNLDLDEILSEQEQVNSEDEEVEIIKQDIRFTKQESVALTRNTLRMAQEAEASGTNTLGMLGSQSERLYNAEQNLLLADTQTKIADEKVRELGRLNRSIFIPATGNPFNKKSRLRQQEQKLKADKMQEKYLRDTNRKGMYASEQRLAQGITSKAPPSELYNKYQGEKQIQQAQRYQFENDSEDDEMEKELASNLDQISNYSKKLKNTAKVMGVEVDAQNDRLRRIEEDADRLDINVHLNSSRLNNIR</sequence>
<dbReference type="GO" id="GO:0005484">
    <property type="term" value="F:SNAP receptor activity"/>
    <property type="evidence" value="ECO:0007669"/>
    <property type="project" value="TreeGrafter"/>
</dbReference>
<dbReference type="CDD" id="cd15857">
    <property type="entry name" value="SNARE_SEC9C"/>
    <property type="match status" value="1"/>
</dbReference>
<accession>A0A8H7GT32</accession>
<dbReference type="PANTHER" id="PTHR19305:SF9">
    <property type="entry name" value="SYNAPTOSOMAL-ASSOCIATED PROTEIN 29"/>
    <property type="match status" value="1"/>
</dbReference>
<dbReference type="GO" id="GO:0006887">
    <property type="term" value="P:exocytosis"/>
    <property type="evidence" value="ECO:0007669"/>
    <property type="project" value="TreeGrafter"/>
</dbReference>
<feature type="compositionally biased region" description="Polar residues" evidence="2">
    <location>
        <begin position="108"/>
        <end position="125"/>
    </location>
</feature>
<dbReference type="GO" id="GO:0005886">
    <property type="term" value="C:plasma membrane"/>
    <property type="evidence" value="ECO:0007669"/>
    <property type="project" value="TreeGrafter"/>
</dbReference>
<dbReference type="CDD" id="cd15886">
    <property type="entry name" value="SNARE_SEC9N"/>
    <property type="match status" value="1"/>
</dbReference>
<evidence type="ECO:0000313" key="5">
    <source>
        <dbReference type="Proteomes" id="UP000649328"/>
    </source>
</evidence>
<feature type="compositionally biased region" description="Basic and acidic residues" evidence="2">
    <location>
        <begin position="137"/>
        <end position="157"/>
    </location>
</feature>
<name>A0A8H7GT32_9ASCO</name>